<feature type="domain" description="CSC1/OSCA1-like N-terminal transmembrane" evidence="13">
    <location>
        <begin position="5"/>
        <end position="170"/>
    </location>
</feature>
<reference evidence="16" key="2">
    <citation type="submission" date="2025-08" db="UniProtKB">
        <authorList>
            <consortium name="RefSeq"/>
        </authorList>
    </citation>
    <scope>IDENTIFICATION</scope>
</reference>
<name>A0ABM1LPI6_PRUMU</name>
<evidence type="ECO:0000256" key="8">
    <source>
        <dbReference type="ARBA" id="ARBA00023136"/>
    </source>
</evidence>
<keyword evidence="7" id="KW-0406">Ion transport</keyword>
<keyword evidence="9" id="KW-0407">Ion channel</keyword>
<evidence type="ECO:0000256" key="7">
    <source>
        <dbReference type="ARBA" id="ARBA00023065"/>
    </source>
</evidence>
<keyword evidence="4 11" id="KW-0812">Transmembrane</keyword>
<feature type="transmembrane region" description="Helical" evidence="11">
    <location>
        <begin position="148"/>
        <end position="168"/>
    </location>
</feature>
<feature type="coiled-coil region" evidence="10">
    <location>
        <begin position="228"/>
        <end position="298"/>
    </location>
</feature>
<evidence type="ECO:0000256" key="1">
    <source>
        <dbReference type="ARBA" id="ARBA00004141"/>
    </source>
</evidence>
<protein>
    <submittedName>
        <fullName evidence="16">CSC1-like protein HYP1 isoform X2</fullName>
    </submittedName>
</protein>
<comment type="similarity">
    <text evidence="2">Belongs to the CSC1 (TC 1.A.17) family.</text>
</comment>
<evidence type="ECO:0000313" key="15">
    <source>
        <dbReference type="Proteomes" id="UP000694861"/>
    </source>
</evidence>
<evidence type="ECO:0000256" key="4">
    <source>
        <dbReference type="ARBA" id="ARBA00022692"/>
    </source>
</evidence>
<keyword evidence="8 11" id="KW-0472">Membrane</keyword>
<evidence type="ECO:0000256" key="3">
    <source>
        <dbReference type="ARBA" id="ARBA00022448"/>
    </source>
</evidence>
<proteinExistence type="inferred from homology"/>
<keyword evidence="3" id="KW-0813">Transport</keyword>
<feature type="transmembrane region" description="Helical" evidence="11">
    <location>
        <begin position="524"/>
        <end position="541"/>
    </location>
</feature>
<evidence type="ECO:0000259" key="12">
    <source>
        <dbReference type="Pfam" id="PF02714"/>
    </source>
</evidence>
<feature type="transmembrane region" description="Helical" evidence="11">
    <location>
        <begin position="6"/>
        <end position="27"/>
    </location>
</feature>
<dbReference type="Pfam" id="PF13967">
    <property type="entry name" value="RSN1_TM"/>
    <property type="match status" value="1"/>
</dbReference>
<reference evidence="15" key="1">
    <citation type="journal article" date="2012" name="Nat. Commun.">
        <title>The genome of Prunus mume.</title>
        <authorList>
            <person name="Zhang Q."/>
            <person name="Chen W."/>
            <person name="Sun L."/>
            <person name="Zhao F."/>
            <person name="Huang B."/>
            <person name="Yang W."/>
            <person name="Tao Y."/>
            <person name="Wang J."/>
            <person name="Yuan Z."/>
            <person name="Fan G."/>
            <person name="Xing Z."/>
            <person name="Han C."/>
            <person name="Pan H."/>
            <person name="Zhong X."/>
            <person name="Shi W."/>
            <person name="Liang X."/>
            <person name="Du D."/>
            <person name="Sun F."/>
            <person name="Xu Z."/>
            <person name="Hao R."/>
            <person name="Lv T."/>
            <person name="Lv Y."/>
            <person name="Zheng Z."/>
            <person name="Sun M."/>
            <person name="Luo L."/>
            <person name="Cai M."/>
            <person name="Gao Y."/>
            <person name="Wang J."/>
            <person name="Yin Y."/>
            <person name="Xu X."/>
            <person name="Cheng T."/>
            <person name="Wang J."/>
        </authorList>
    </citation>
    <scope>NUCLEOTIDE SEQUENCE [LARGE SCALE GENOMIC DNA]</scope>
</reference>
<feature type="domain" description="CSC1/OSCA1-like cytosolic" evidence="14">
    <location>
        <begin position="191"/>
        <end position="346"/>
    </location>
</feature>
<feature type="domain" description="CSC1/OSCA1-like 7TM region" evidence="12">
    <location>
        <begin position="366"/>
        <end position="501"/>
    </location>
</feature>
<evidence type="ECO:0000259" key="14">
    <source>
        <dbReference type="Pfam" id="PF14703"/>
    </source>
</evidence>
<keyword evidence="10" id="KW-0175">Coiled coil</keyword>
<dbReference type="InterPro" id="IPR045122">
    <property type="entry name" value="Csc1-like"/>
</dbReference>
<evidence type="ECO:0000256" key="10">
    <source>
        <dbReference type="SAM" id="Coils"/>
    </source>
</evidence>
<evidence type="ECO:0000256" key="5">
    <source>
        <dbReference type="ARBA" id="ARBA00022837"/>
    </source>
</evidence>
<dbReference type="RefSeq" id="XP_016649313.1">
    <property type="nucleotide sequence ID" value="XM_016793827.1"/>
</dbReference>
<gene>
    <name evidence="16" type="primary">LOC103330047</name>
</gene>
<sequence length="631" mass="71603">MIVWALLTSVGINLGLCLLFFTLYSVLRKQPSNLEVYAPRLVAAKEGSEQKNGFNFERLLPTAGWVKRAWQPSEDELLSVTSLDAVVFMRIFIFSLRVFGFAGIVGVLILLPINYLGNQLDVDFDFSDLPNKSLDSFSISNVNDGSKWLWVHFCAVYIFSGVVCYLLHYEYGYISSKRYAHYYSSKPQPHQFTILVRGIPVSSGSSCSETVERFFTEYYPSTYLSHAVVRRTNELQRLTNDAEKLYRRLVHLKSETKPQQRSRRDGFCGLFGRKVDVLDQYGKKLENLEDNVRMEQLSVAGKEVPAAFVSFKSRLGAAIALHIQQGTNPTEWVTERAPEPQDVHWPFFSSSFTLFSSSFIKRWISKLVVVVACAALTILFLIPVVIVQGLTNLEQLETWFPFLKSILNLTVVSEVITGYLPSLILQLFLSFVPPIMIMLSSMEGCISFSQIEKSACTKMLWFTIWNIFLANTLSGSVLYRFNIFLEPKKIPRILADAVPAQLLNVYAPKYDTGGRFWPTVHNSTIFSLVLMHVIAIGIFGLKKLSLASSLTVPLPIVTLLFNEYCRKRFLPIFKDYPVECLIKKDREDQNDPTIAVFYDKLSTAYKDPALVPIRHPRSTDDHNSPLLQAGV</sequence>
<dbReference type="Pfam" id="PF02714">
    <property type="entry name" value="RSN1_7TM"/>
    <property type="match status" value="1"/>
</dbReference>
<dbReference type="Pfam" id="PF14703">
    <property type="entry name" value="PHM7_cyt"/>
    <property type="match status" value="1"/>
</dbReference>
<evidence type="ECO:0000256" key="6">
    <source>
        <dbReference type="ARBA" id="ARBA00022989"/>
    </source>
</evidence>
<feature type="transmembrane region" description="Helical" evidence="11">
    <location>
        <begin position="367"/>
        <end position="390"/>
    </location>
</feature>
<evidence type="ECO:0000313" key="16">
    <source>
        <dbReference type="RefSeq" id="XP_016649313.1"/>
    </source>
</evidence>
<evidence type="ECO:0000259" key="13">
    <source>
        <dbReference type="Pfam" id="PF13967"/>
    </source>
</evidence>
<dbReference type="InterPro" id="IPR003864">
    <property type="entry name" value="CSC1/OSCA1-like_7TM"/>
</dbReference>
<organism evidence="15 16">
    <name type="scientific">Prunus mume</name>
    <name type="common">Japanese apricot</name>
    <name type="synonym">Armeniaca mume</name>
    <dbReference type="NCBI Taxonomy" id="102107"/>
    <lineage>
        <taxon>Eukaryota</taxon>
        <taxon>Viridiplantae</taxon>
        <taxon>Streptophyta</taxon>
        <taxon>Embryophyta</taxon>
        <taxon>Tracheophyta</taxon>
        <taxon>Spermatophyta</taxon>
        <taxon>Magnoliopsida</taxon>
        <taxon>eudicotyledons</taxon>
        <taxon>Gunneridae</taxon>
        <taxon>Pentapetalae</taxon>
        <taxon>rosids</taxon>
        <taxon>fabids</taxon>
        <taxon>Rosales</taxon>
        <taxon>Rosaceae</taxon>
        <taxon>Amygdaloideae</taxon>
        <taxon>Amygdaleae</taxon>
        <taxon>Prunus</taxon>
    </lineage>
</organism>
<dbReference type="InterPro" id="IPR032880">
    <property type="entry name" value="CSC1/OSCA1-like_N"/>
</dbReference>
<keyword evidence="5" id="KW-0106">Calcium</keyword>
<feature type="transmembrane region" description="Helical" evidence="11">
    <location>
        <begin position="419"/>
        <end position="439"/>
    </location>
</feature>
<dbReference type="InterPro" id="IPR027815">
    <property type="entry name" value="CSC1/OSCA1-like_cyt"/>
</dbReference>
<feature type="transmembrane region" description="Helical" evidence="11">
    <location>
        <begin position="98"/>
        <end position="117"/>
    </location>
</feature>
<evidence type="ECO:0000256" key="9">
    <source>
        <dbReference type="ARBA" id="ARBA00023303"/>
    </source>
</evidence>
<dbReference type="Proteomes" id="UP000694861">
    <property type="component" value="Linkage group LG4"/>
</dbReference>
<dbReference type="PANTHER" id="PTHR13018">
    <property type="entry name" value="PROBABLE MEMBRANE PROTEIN DUF221-RELATED"/>
    <property type="match status" value="1"/>
</dbReference>
<keyword evidence="15" id="KW-1185">Reference proteome</keyword>
<dbReference type="GeneID" id="103330047"/>
<accession>A0ABM1LPI6</accession>
<dbReference type="PANTHER" id="PTHR13018:SF109">
    <property type="entry name" value="CSC1-LIKE PROTEIN HYP1"/>
    <property type="match status" value="1"/>
</dbReference>
<keyword evidence="6 11" id="KW-1133">Transmembrane helix</keyword>
<evidence type="ECO:0000256" key="2">
    <source>
        <dbReference type="ARBA" id="ARBA00007779"/>
    </source>
</evidence>
<feature type="transmembrane region" description="Helical" evidence="11">
    <location>
        <begin position="460"/>
        <end position="479"/>
    </location>
</feature>
<evidence type="ECO:0000256" key="11">
    <source>
        <dbReference type="SAM" id="Phobius"/>
    </source>
</evidence>
<comment type="subcellular location">
    <subcellularLocation>
        <location evidence="1">Membrane</location>
        <topology evidence="1">Multi-pass membrane protein</topology>
    </subcellularLocation>
</comment>